<dbReference type="AlphaFoldDB" id="A0A7H0GI29"/>
<accession>A0A7H0GI29</accession>
<dbReference type="RefSeq" id="WP_187723625.1">
    <property type="nucleotide sequence ID" value="NZ_CP060783.1"/>
</dbReference>
<name>A0A7H0GI29_9BURK</name>
<evidence type="ECO:0008006" key="5">
    <source>
        <dbReference type="Google" id="ProtNLM"/>
    </source>
</evidence>
<feature type="region of interest" description="Disordered" evidence="1">
    <location>
        <begin position="23"/>
        <end position="117"/>
    </location>
</feature>
<dbReference type="EMBL" id="CP060783">
    <property type="protein sequence ID" value="QNP47945.1"/>
    <property type="molecule type" value="Genomic_DNA"/>
</dbReference>
<dbReference type="KEGG" id="daer:H9K75_17780"/>
<feature type="compositionally biased region" description="Basic and acidic residues" evidence="1">
    <location>
        <begin position="51"/>
        <end position="75"/>
    </location>
</feature>
<organism evidence="3 4">
    <name type="scientific">Diaphorobacter aerolatus</name>
    <dbReference type="NCBI Taxonomy" id="1288495"/>
    <lineage>
        <taxon>Bacteria</taxon>
        <taxon>Pseudomonadati</taxon>
        <taxon>Pseudomonadota</taxon>
        <taxon>Betaproteobacteria</taxon>
        <taxon>Burkholderiales</taxon>
        <taxon>Comamonadaceae</taxon>
        <taxon>Diaphorobacter</taxon>
    </lineage>
</organism>
<proteinExistence type="predicted"/>
<reference evidence="3 4" key="1">
    <citation type="submission" date="2020-08" db="EMBL/GenBank/DDBJ databases">
        <title>Genome sequence of Diaphorobacter aerolatus KACC 16536T.</title>
        <authorList>
            <person name="Hyun D.-W."/>
            <person name="Bae J.-W."/>
        </authorList>
    </citation>
    <scope>NUCLEOTIDE SEQUENCE [LARGE SCALE GENOMIC DNA]</scope>
    <source>
        <strain evidence="3 4">KACC 16536</strain>
    </source>
</reference>
<evidence type="ECO:0000256" key="1">
    <source>
        <dbReference type="SAM" id="MobiDB-lite"/>
    </source>
</evidence>
<feature type="compositionally biased region" description="Polar residues" evidence="1">
    <location>
        <begin position="37"/>
        <end position="49"/>
    </location>
</feature>
<evidence type="ECO:0000256" key="2">
    <source>
        <dbReference type="SAM" id="SignalP"/>
    </source>
</evidence>
<keyword evidence="4" id="KW-1185">Reference proteome</keyword>
<feature type="chain" id="PRO_5028948408" description="DUF2782 domain-containing protein" evidence="2">
    <location>
        <begin position="24"/>
        <end position="129"/>
    </location>
</feature>
<gene>
    <name evidence="3" type="ORF">H9K75_17780</name>
</gene>
<feature type="signal peptide" evidence="2">
    <location>
        <begin position="1"/>
        <end position="23"/>
    </location>
</feature>
<dbReference type="Proteomes" id="UP000516028">
    <property type="component" value="Chromosome"/>
</dbReference>
<sequence>MRAATALPSLLLLTVLAGGSALAQTPSAAPAPLTPEQVDQLSRQEQQADSAEGRRNQRIERLTVEDGGSRVDELRVGGQTKSITVKPKSAEGKIPEYEVTPNNGVRDGGPSKAGAESFQAPRVWTLRKF</sequence>
<keyword evidence="2" id="KW-0732">Signal</keyword>
<evidence type="ECO:0000313" key="3">
    <source>
        <dbReference type="EMBL" id="QNP47945.1"/>
    </source>
</evidence>
<evidence type="ECO:0000313" key="4">
    <source>
        <dbReference type="Proteomes" id="UP000516028"/>
    </source>
</evidence>
<protein>
    <recommendedName>
        <fullName evidence="5">DUF2782 domain-containing protein</fullName>
    </recommendedName>
</protein>